<evidence type="ECO:0008006" key="4">
    <source>
        <dbReference type="Google" id="ProtNLM"/>
    </source>
</evidence>
<dbReference type="EMBL" id="JAUSVV010000010">
    <property type="protein sequence ID" value="MDQ0444170.1"/>
    <property type="molecule type" value="Genomic_DNA"/>
</dbReference>
<proteinExistence type="predicted"/>
<dbReference type="Proteomes" id="UP001236369">
    <property type="component" value="Unassembled WGS sequence"/>
</dbReference>
<evidence type="ECO:0000313" key="3">
    <source>
        <dbReference type="Proteomes" id="UP001236369"/>
    </source>
</evidence>
<name>A0ABU0HPC4_9HYPH</name>
<feature type="signal peptide" evidence="1">
    <location>
        <begin position="1"/>
        <end position="19"/>
    </location>
</feature>
<evidence type="ECO:0000256" key="1">
    <source>
        <dbReference type="SAM" id="SignalP"/>
    </source>
</evidence>
<evidence type="ECO:0000313" key="2">
    <source>
        <dbReference type="EMBL" id="MDQ0444170.1"/>
    </source>
</evidence>
<gene>
    <name evidence="2" type="ORF">QO016_003680</name>
</gene>
<dbReference type="RefSeq" id="WP_238247183.1">
    <property type="nucleotide sequence ID" value="NZ_BPQX01000005.1"/>
</dbReference>
<keyword evidence="3" id="KW-1185">Reference proteome</keyword>
<accession>A0ABU0HPC4</accession>
<organism evidence="2 3">
    <name type="scientific">Methylobacterium persicinum</name>
    <dbReference type="NCBI Taxonomy" id="374426"/>
    <lineage>
        <taxon>Bacteria</taxon>
        <taxon>Pseudomonadati</taxon>
        <taxon>Pseudomonadota</taxon>
        <taxon>Alphaproteobacteria</taxon>
        <taxon>Hyphomicrobiales</taxon>
        <taxon>Methylobacteriaceae</taxon>
        <taxon>Methylobacterium</taxon>
    </lineage>
</organism>
<protein>
    <recommendedName>
        <fullName evidence="4">Secreted protein</fullName>
    </recommendedName>
</protein>
<comment type="caution">
    <text evidence="2">The sequence shown here is derived from an EMBL/GenBank/DDBJ whole genome shotgun (WGS) entry which is preliminary data.</text>
</comment>
<feature type="chain" id="PRO_5046156642" description="Secreted protein" evidence="1">
    <location>
        <begin position="20"/>
        <end position="101"/>
    </location>
</feature>
<reference evidence="2 3" key="1">
    <citation type="submission" date="2023-07" db="EMBL/GenBank/DDBJ databases">
        <title>Genomic Encyclopedia of Type Strains, Phase IV (KMG-IV): sequencing the most valuable type-strain genomes for metagenomic binning, comparative biology and taxonomic classification.</title>
        <authorList>
            <person name="Goeker M."/>
        </authorList>
    </citation>
    <scope>NUCLEOTIDE SEQUENCE [LARGE SCALE GENOMIC DNA]</scope>
    <source>
        <strain evidence="2 3">DSM 19562</strain>
    </source>
</reference>
<sequence length="101" mass="10167">MRLTTLTGLILLAAAPAAAQGTGDQGSRGKVPVCDSLLALRQLSAAAGEDRDRAAAQVGGQPGCRLVAQDQIGDVQRRAMFGGGAYECAAIAGGPCAWVMP</sequence>
<keyword evidence="1" id="KW-0732">Signal</keyword>